<reference evidence="1 2" key="1">
    <citation type="journal article" date="2012" name="PLoS Pathog.">
        <title>Diverse lifestyles and strategies of plant pathogenesis encoded in the genomes of eighteen Dothideomycetes fungi.</title>
        <authorList>
            <person name="Ohm R.A."/>
            <person name="Feau N."/>
            <person name="Henrissat B."/>
            <person name="Schoch C.L."/>
            <person name="Horwitz B.A."/>
            <person name="Barry K.W."/>
            <person name="Condon B.J."/>
            <person name="Copeland A.C."/>
            <person name="Dhillon B."/>
            <person name="Glaser F."/>
            <person name="Hesse C.N."/>
            <person name="Kosti I."/>
            <person name="LaButti K."/>
            <person name="Lindquist E.A."/>
            <person name="Lucas S."/>
            <person name="Salamov A.A."/>
            <person name="Bradshaw R.E."/>
            <person name="Ciuffetti L."/>
            <person name="Hamelin R.C."/>
            <person name="Kema G.H.J."/>
            <person name="Lawrence C."/>
            <person name="Scott J.A."/>
            <person name="Spatafora J.W."/>
            <person name="Turgeon B.G."/>
            <person name="de Wit P.J.G.M."/>
            <person name="Zhong S."/>
            <person name="Goodwin S.B."/>
            <person name="Grigoriev I.V."/>
        </authorList>
    </citation>
    <scope>NUCLEOTIDE SEQUENCE [LARGE SCALE GENOMIC DNA]</scope>
    <source>
        <strain evidence="2">ND90Pr / ATCC 201652</strain>
    </source>
</reference>
<dbReference type="HOGENOM" id="CLU_2764656_0_0_1"/>
<evidence type="ECO:0000313" key="2">
    <source>
        <dbReference type="Proteomes" id="UP000016934"/>
    </source>
</evidence>
<evidence type="ECO:0000313" key="1">
    <source>
        <dbReference type="EMBL" id="EMD61294.1"/>
    </source>
</evidence>
<name>M2R213_COCSN</name>
<organism evidence="1 2">
    <name type="scientific">Cochliobolus sativus (strain ND90Pr / ATCC 201652)</name>
    <name type="common">Common root rot and spot blotch fungus</name>
    <name type="synonym">Bipolaris sorokiniana</name>
    <dbReference type="NCBI Taxonomy" id="665912"/>
    <lineage>
        <taxon>Eukaryota</taxon>
        <taxon>Fungi</taxon>
        <taxon>Dikarya</taxon>
        <taxon>Ascomycota</taxon>
        <taxon>Pezizomycotina</taxon>
        <taxon>Dothideomycetes</taxon>
        <taxon>Pleosporomycetidae</taxon>
        <taxon>Pleosporales</taxon>
        <taxon>Pleosporineae</taxon>
        <taxon>Pleosporaceae</taxon>
        <taxon>Bipolaris</taxon>
    </lineage>
</organism>
<reference evidence="2" key="2">
    <citation type="journal article" date="2013" name="PLoS Genet.">
        <title>Comparative genome structure, secondary metabolite, and effector coding capacity across Cochliobolus pathogens.</title>
        <authorList>
            <person name="Condon B.J."/>
            <person name="Leng Y."/>
            <person name="Wu D."/>
            <person name="Bushley K.E."/>
            <person name="Ohm R.A."/>
            <person name="Otillar R."/>
            <person name="Martin J."/>
            <person name="Schackwitz W."/>
            <person name="Grimwood J."/>
            <person name="MohdZainudin N."/>
            <person name="Xue C."/>
            <person name="Wang R."/>
            <person name="Manning V.A."/>
            <person name="Dhillon B."/>
            <person name="Tu Z.J."/>
            <person name="Steffenson B.J."/>
            <person name="Salamov A."/>
            <person name="Sun H."/>
            <person name="Lowry S."/>
            <person name="LaButti K."/>
            <person name="Han J."/>
            <person name="Copeland A."/>
            <person name="Lindquist E."/>
            <person name="Barry K."/>
            <person name="Schmutz J."/>
            <person name="Baker S.E."/>
            <person name="Ciuffetti L.M."/>
            <person name="Grigoriev I.V."/>
            <person name="Zhong S."/>
            <person name="Turgeon B.G."/>
        </authorList>
    </citation>
    <scope>NUCLEOTIDE SEQUENCE [LARGE SCALE GENOMIC DNA]</scope>
    <source>
        <strain evidence="2">ND90Pr / ATCC 201652</strain>
    </source>
</reference>
<sequence length="82" mass="9091">MAAQAQLKSALHSCFRQVHTDMCMRIRLKAPEVENNELPIDTPQPKQPREKAACISDTKTSHATLCGGDTLPTRARVVTRGY</sequence>
<dbReference type="EMBL" id="KB445648">
    <property type="protein sequence ID" value="EMD61294.1"/>
    <property type="molecule type" value="Genomic_DNA"/>
</dbReference>
<protein>
    <submittedName>
        <fullName evidence="1">Uncharacterized protein</fullName>
    </submittedName>
</protein>
<dbReference type="AlphaFoldDB" id="M2R213"/>
<accession>M2R213</accession>
<dbReference type="RefSeq" id="XP_007702684.1">
    <property type="nucleotide sequence ID" value="XM_007704494.1"/>
</dbReference>
<keyword evidence="2" id="KW-1185">Reference proteome</keyword>
<proteinExistence type="predicted"/>
<dbReference type="KEGG" id="bsc:COCSADRAFT_173644"/>
<dbReference type="OrthoDB" id="10391830at2759"/>
<dbReference type="Proteomes" id="UP000016934">
    <property type="component" value="Unassembled WGS sequence"/>
</dbReference>
<gene>
    <name evidence="1" type="ORF">COCSADRAFT_173644</name>
</gene>
<dbReference type="GeneID" id="19132873"/>